<comment type="caution">
    <text evidence="2">The sequence shown here is derived from an EMBL/GenBank/DDBJ whole genome shotgun (WGS) entry which is preliminary data.</text>
</comment>
<protein>
    <submittedName>
        <fullName evidence="2">Uncharacterized protein</fullName>
    </submittedName>
</protein>
<proteinExistence type="predicted"/>
<keyword evidence="1" id="KW-1133">Transmembrane helix</keyword>
<evidence type="ECO:0000256" key="1">
    <source>
        <dbReference type="SAM" id="Phobius"/>
    </source>
</evidence>
<feature type="transmembrane region" description="Helical" evidence="1">
    <location>
        <begin position="91"/>
        <end position="121"/>
    </location>
</feature>
<reference evidence="2" key="1">
    <citation type="submission" date="2019-06" db="EMBL/GenBank/DDBJ databases">
        <authorList>
            <person name="Palmer J.M."/>
        </authorList>
    </citation>
    <scope>NUCLEOTIDE SEQUENCE</scope>
    <source>
        <strain evidence="2">TWF679</strain>
    </source>
</reference>
<sequence>MVGVEKVIVISTRSPSVQAFRARGLRFRLGAFVVVVVVAAELTTSFPEAVSGPSTGAAGAVVSVVSAVVTERAASFPGAVSGPSTGAFGKAVGFVVTFFVIFASVCRGVAATPAFAIAFFAPCGTTPPLSWTGKMVLCLGAAGNVRLLDTVRIDEAIVGRR</sequence>
<feature type="transmembrane region" description="Helical" evidence="1">
    <location>
        <begin position="27"/>
        <end position="46"/>
    </location>
</feature>
<dbReference type="AlphaFoldDB" id="A0A8H8VM45"/>
<gene>
    <name evidence="2" type="ORF">TWF679_004159</name>
</gene>
<accession>A0A8H8VM45</accession>
<dbReference type="EMBL" id="WIWT01000002">
    <property type="protein sequence ID" value="KAF3222961.1"/>
    <property type="molecule type" value="Genomic_DNA"/>
</dbReference>
<organism evidence="2 3">
    <name type="scientific">Orbilia oligospora</name>
    <name type="common">Nematode-trapping fungus</name>
    <name type="synonym">Arthrobotrys oligospora</name>
    <dbReference type="NCBI Taxonomy" id="2813651"/>
    <lineage>
        <taxon>Eukaryota</taxon>
        <taxon>Fungi</taxon>
        <taxon>Dikarya</taxon>
        <taxon>Ascomycota</taxon>
        <taxon>Pezizomycotina</taxon>
        <taxon>Orbiliomycetes</taxon>
        <taxon>Orbiliales</taxon>
        <taxon>Orbiliaceae</taxon>
        <taxon>Orbilia</taxon>
    </lineage>
</organism>
<evidence type="ECO:0000313" key="2">
    <source>
        <dbReference type="EMBL" id="KAF3222961.1"/>
    </source>
</evidence>
<evidence type="ECO:0000313" key="3">
    <source>
        <dbReference type="Proteomes" id="UP000614610"/>
    </source>
</evidence>
<dbReference type="Proteomes" id="UP000614610">
    <property type="component" value="Unassembled WGS sequence"/>
</dbReference>
<keyword evidence="1" id="KW-0472">Membrane</keyword>
<name>A0A8H8VM45_ORBOL</name>
<keyword evidence="1" id="KW-0812">Transmembrane</keyword>